<proteinExistence type="predicted"/>
<feature type="compositionally biased region" description="Basic and acidic residues" evidence="1">
    <location>
        <begin position="15"/>
        <end position="29"/>
    </location>
</feature>
<name>A0A0D0AK52_9AGAR</name>
<evidence type="ECO:0000256" key="1">
    <source>
        <dbReference type="SAM" id="MobiDB-lite"/>
    </source>
</evidence>
<sequence>MSKSATPPEKFALQDQRHSSHFHDHAQDNHKEFAKGGTLNTQHANFGDTTYGGTTTYQPGSFDQRGALNVRNDGLSDMNDHYTMGYAPYNESNARRSYPQENPGQAWVAEPHLLPSGESQLQKRFVRCIQIDPHPTDVQKKLNNQLIEKFQAYMGLNEREVEAHDGLIEALELYMQEHKETGSVQLREQAFKALRAYLHRENGKNLEGALNACGKWEPGLGEVGGTSGDQK</sequence>
<organism evidence="2 3">
    <name type="scientific">Collybiopsis luxurians FD-317 M1</name>
    <dbReference type="NCBI Taxonomy" id="944289"/>
    <lineage>
        <taxon>Eukaryota</taxon>
        <taxon>Fungi</taxon>
        <taxon>Dikarya</taxon>
        <taxon>Basidiomycota</taxon>
        <taxon>Agaricomycotina</taxon>
        <taxon>Agaricomycetes</taxon>
        <taxon>Agaricomycetidae</taxon>
        <taxon>Agaricales</taxon>
        <taxon>Marasmiineae</taxon>
        <taxon>Omphalotaceae</taxon>
        <taxon>Collybiopsis</taxon>
        <taxon>Collybiopsis luxurians</taxon>
    </lineage>
</organism>
<reference evidence="2 3" key="1">
    <citation type="submission" date="2014-04" db="EMBL/GenBank/DDBJ databases">
        <title>Evolutionary Origins and Diversification of the Mycorrhizal Mutualists.</title>
        <authorList>
            <consortium name="DOE Joint Genome Institute"/>
            <consortium name="Mycorrhizal Genomics Consortium"/>
            <person name="Kohler A."/>
            <person name="Kuo A."/>
            <person name="Nagy L.G."/>
            <person name="Floudas D."/>
            <person name="Copeland A."/>
            <person name="Barry K.W."/>
            <person name="Cichocki N."/>
            <person name="Veneault-Fourrey C."/>
            <person name="LaButti K."/>
            <person name="Lindquist E.A."/>
            <person name="Lipzen A."/>
            <person name="Lundell T."/>
            <person name="Morin E."/>
            <person name="Murat C."/>
            <person name="Riley R."/>
            <person name="Ohm R."/>
            <person name="Sun H."/>
            <person name="Tunlid A."/>
            <person name="Henrissat B."/>
            <person name="Grigoriev I.V."/>
            <person name="Hibbett D.S."/>
            <person name="Martin F."/>
        </authorList>
    </citation>
    <scope>NUCLEOTIDE SEQUENCE [LARGE SCALE GENOMIC DNA]</scope>
    <source>
        <strain evidence="2 3">FD-317 M1</strain>
    </source>
</reference>
<dbReference type="HOGENOM" id="CLU_1199938_0_0_1"/>
<dbReference type="Proteomes" id="UP000053593">
    <property type="component" value="Unassembled WGS sequence"/>
</dbReference>
<evidence type="ECO:0000313" key="2">
    <source>
        <dbReference type="EMBL" id="KIK50540.1"/>
    </source>
</evidence>
<protein>
    <submittedName>
        <fullName evidence="2">Uncharacterized protein</fullName>
    </submittedName>
</protein>
<accession>A0A0D0AK52</accession>
<dbReference type="EMBL" id="KN834897">
    <property type="protein sequence ID" value="KIK50540.1"/>
    <property type="molecule type" value="Genomic_DNA"/>
</dbReference>
<dbReference type="AlphaFoldDB" id="A0A0D0AK52"/>
<gene>
    <name evidence="2" type="ORF">GYMLUDRAFT_252895</name>
</gene>
<evidence type="ECO:0000313" key="3">
    <source>
        <dbReference type="Proteomes" id="UP000053593"/>
    </source>
</evidence>
<keyword evidence="3" id="KW-1185">Reference proteome</keyword>
<feature type="region of interest" description="Disordered" evidence="1">
    <location>
        <begin position="1"/>
        <end position="29"/>
    </location>
</feature>